<dbReference type="AlphaFoldDB" id="A0A8J3QPR7"/>
<keyword evidence="1" id="KW-0472">Membrane</keyword>
<keyword evidence="1" id="KW-0812">Transmembrane</keyword>
<evidence type="ECO:0000313" key="3">
    <source>
        <dbReference type="Proteomes" id="UP000642748"/>
    </source>
</evidence>
<organism evidence="2 3">
    <name type="scientific">Rugosimonospora africana</name>
    <dbReference type="NCBI Taxonomy" id="556532"/>
    <lineage>
        <taxon>Bacteria</taxon>
        <taxon>Bacillati</taxon>
        <taxon>Actinomycetota</taxon>
        <taxon>Actinomycetes</taxon>
        <taxon>Micromonosporales</taxon>
        <taxon>Micromonosporaceae</taxon>
        <taxon>Rugosimonospora</taxon>
    </lineage>
</organism>
<reference evidence="2" key="1">
    <citation type="submission" date="2021-01" db="EMBL/GenBank/DDBJ databases">
        <title>Whole genome shotgun sequence of Rugosimonospora africana NBRC 104875.</title>
        <authorList>
            <person name="Komaki H."/>
            <person name="Tamura T."/>
        </authorList>
    </citation>
    <scope>NUCLEOTIDE SEQUENCE</scope>
    <source>
        <strain evidence="2">NBRC 104875</strain>
    </source>
</reference>
<proteinExistence type="predicted"/>
<dbReference type="InterPro" id="IPR014719">
    <property type="entry name" value="Ribosomal_bL12_C/ClpS-like"/>
</dbReference>
<feature type="transmembrane region" description="Helical" evidence="1">
    <location>
        <begin position="37"/>
        <end position="55"/>
    </location>
</feature>
<keyword evidence="3" id="KW-1185">Reference proteome</keyword>
<evidence type="ECO:0008006" key="4">
    <source>
        <dbReference type="Google" id="ProtNLM"/>
    </source>
</evidence>
<comment type="caution">
    <text evidence="2">The sequence shown here is derived from an EMBL/GenBank/DDBJ whole genome shotgun (WGS) entry which is preliminary data.</text>
</comment>
<keyword evidence="1" id="KW-1133">Transmembrane helix</keyword>
<evidence type="ECO:0000313" key="2">
    <source>
        <dbReference type="EMBL" id="GIH15225.1"/>
    </source>
</evidence>
<name>A0A8J3QPR7_9ACTN</name>
<evidence type="ECO:0000256" key="1">
    <source>
        <dbReference type="SAM" id="Phobius"/>
    </source>
</evidence>
<dbReference type="Gene3D" id="3.30.1390.10">
    <property type="match status" value="1"/>
</dbReference>
<sequence>MDWKKLRRLDGLPSRVLTVGLVNYLVADKLFGDQHGGLAAVGGAFLVVLIVTWVVRRISGATWREAVWPRREPPTRERLPSTMASVHELVETGQRIQAIKMYRELTGADLKSSVEAVDAMRATRKK</sequence>
<dbReference type="EMBL" id="BONZ01000032">
    <property type="protein sequence ID" value="GIH15225.1"/>
    <property type="molecule type" value="Genomic_DNA"/>
</dbReference>
<protein>
    <recommendedName>
        <fullName evidence="4">Ribosomal protein L7/L12 C-terminal domain-containing protein</fullName>
    </recommendedName>
</protein>
<accession>A0A8J3QPR7</accession>
<dbReference type="Proteomes" id="UP000642748">
    <property type="component" value="Unassembled WGS sequence"/>
</dbReference>
<gene>
    <name evidence="2" type="ORF">Raf01_33970</name>
</gene>